<sequence>MASLGSAARHDPASSIAPAQAGSWSFKRIRMVTSQDFLMAYTLIAEYIQHPERAQCVEEFVVDTRCLPFPRLNKPPILTAAATFDERTHDMIIQLAEELGLPRDTSNDILRALELKKDELNRKVVDKPEPPAKRARFGFRPELGGIPNYNSAVTVLLIALCPNITTLRFHQIDIETPLGQFLVLNNYGQLPKPFLLKLKHVQHHPVTGFLEDSRFYAYLRTLDDFRYVHRLPAVQSFSLEGFEDYQPDETEFPRKTSGITKITISHSDMSGEMIGSIMLIPKKLREFSLSTYGLMNTDGGTSVIDRRTIATCLREHRDCLKLLDLDAVVSGSHAYHDSDEECFHSSEKDEESSDTQAVIGTREWCLQQDKKDCSQGRLWADEPANSREYPPRGIGSLNEFTALTHLSIRIGLLLGYNDTGVSLARNQTSTTHKLIDLLPPNLEFLCFYGYRKGERPEVDEQVQELRYNRVERFPNLSEIQGVDEHIPGVPGSFRGDNIREEDLWVRPREGFDWLEVSTPSTSPAHDSGKTAT</sequence>
<evidence type="ECO:0000313" key="2">
    <source>
        <dbReference type="Proteomes" id="UP000275385"/>
    </source>
</evidence>
<protein>
    <submittedName>
        <fullName evidence="1">Uncharacterized protein</fullName>
    </submittedName>
</protein>
<proteinExistence type="predicted"/>
<accession>A0A420XXF8</accession>
<gene>
    <name evidence="1" type="ORF">DL546_000709</name>
</gene>
<organism evidence="1 2">
    <name type="scientific">Coniochaeta pulveracea</name>
    <dbReference type="NCBI Taxonomy" id="177199"/>
    <lineage>
        <taxon>Eukaryota</taxon>
        <taxon>Fungi</taxon>
        <taxon>Dikarya</taxon>
        <taxon>Ascomycota</taxon>
        <taxon>Pezizomycotina</taxon>
        <taxon>Sordariomycetes</taxon>
        <taxon>Sordariomycetidae</taxon>
        <taxon>Coniochaetales</taxon>
        <taxon>Coniochaetaceae</taxon>
        <taxon>Coniochaeta</taxon>
    </lineage>
</organism>
<reference evidence="1 2" key="1">
    <citation type="submission" date="2018-08" db="EMBL/GenBank/DDBJ databases">
        <title>Draft genome of the lignicolous fungus Coniochaeta pulveracea.</title>
        <authorList>
            <person name="Borstlap C.J."/>
            <person name="De Witt R.N."/>
            <person name="Botha A."/>
            <person name="Volschenk H."/>
        </authorList>
    </citation>
    <scope>NUCLEOTIDE SEQUENCE [LARGE SCALE GENOMIC DNA]</scope>
    <source>
        <strain evidence="1 2">CAB683</strain>
    </source>
</reference>
<dbReference type="Proteomes" id="UP000275385">
    <property type="component" value="Unassembled WGS sequence"/>
</dbReference>
<dbReference type="OrthoDB" id="3437411at2759"/>
<evidence type="ECO:0000313" key="1">
    <source>
        <dbReference type="EMBL" id="RKU40351.1"/>
    </source>
</evidence>
<dbReference type="EMBL" id="QVQW01000108">
    <property type="protein sequence ID" value="RKU40351.1"/>
    <property type="molecule type" value="Genomic_DNA"/>
</dbReference>
<dbReference type="AlphaFoldDB" id="A0A420XXF8"/>
<name>A0A420XXF8_9PEZI</name>
<dbReference type="STRING" id="177199.A0A420XXF8"/>
<keyword evidence="2" id="KW-1185">Reference proteome</keyword>
<comment type="caution">
    <text evidence="1">The sequence shown here is derived from an EMBL/GenBank/DDBJ whole genome shotgun (WGS) entry which is preliminary data.</text>
</comment>